<accession>A0ABD4YA02</accession>
<name>A0ABD4YA02_9PSED</name>
<keyword evidence="4 6" id="KW-1133">Transmembrane helix</keyword>
<proteinExistence type="predicted"/>
<dbReference type="Proteomes" id="UP001160152">
    <property type="component" value="Unassembled WGS sequence"/>
</dbReference>
<dbReference type="RefSeq" id="WP_280070007.1">
    <property type="nucleotide sequence ID" value="NZ_JAOCBV010000001.1"/>
</dbReference>
<evidence type="ECO:0000313" key="8">
    <source>
        <dbReference type="Proteomes" id="UP001160152"/>
    </source>
</evidence>
<dbReference type="GO" id="GO:0005886">
    <property type="term" value="C:plasma membrane"/>
    <property type="evidence" value="ECO:0007669"/>
    <property type="project" value="UniProtKB-SubCell"/>
</dbReference>
<reference evidence="7 8" key="1">
    <citation type="submission" date="2022-09" db="EMBL/GenBank/DDBJ databases">
        <title>Intensive care unit water sources are persistently colonized with multi-drug resistant bacteria and are the site of extensive horizontal gene transfer of antibiotic resistance genes.</title>
        <authorList>
            <person name="Diorio-Toth L."/>
        </authorList>
    </citation>
    <scope>NUCLEOTIDE SEQUENCE [LARGE SCALE GENOMIC DNA]</scope>
    <source>
        <strain evidence="7 8">GD03901</strain>
    </source>
</reference>
<evidence type="ECO:0000256" key="5">
    <source>
        <dbReference type="ARBA" id="ARBA00023136"/>
    </source>
</evidence>
<feature type="transmembrane region" description="Helical" evidence="6">
    <location>
        <begin position="160"/>
        <end position="179"/>
    </location>
</feature>
<feature type="transmembrane region" description="Helical" evidence="6">
    <location>
        <begin position="55"/>
        <end position="73"/>
    </location>
</feature>
<feature type="transmembrane region" description="Helical" evidence="6">
    <location>
        <begin position="199"/>
        <end position="218"/>
    </location>
</feature>
<dbReference type="InterPro" id="IPR050367">
    <property type="entry name" value="APC_superfamily"/>
</dbReference>
<dbReference type="PANTHER" id="PTHR42770:SF16">
    <property type="entry name" value="AMINO ACID PERMEASE"/>
    <property type="match status" value="1"/>
</dbReference>
<protein>
    <submittedName>
        <fullName evidence="7">APC family permease</fullName>
    </submittedName>
</protein>
<dbReference type="PIRSF" id="PIRSF006060">
    <property type="entry name" value="AA_transporter"/>
    <property type="match status" value="1"/>
</dbReference>
<feature type="transmembrane region" description="Helical" evidence="6">
    <location>
        <begin position="409"/>
        <end position="427"/>
    </location>
</feature>
<keyword evidence="2" id="KW-1003">Cell membrane</keyword>
<feature type="transmembrane region" description="Helical" evidence="6">
    <location>
        <begin position="94"/>
        <end position="121"/>
    </location>
</feature>
<evidence type="ECO:0000256" key="6">
    <source>
        <dbReference type="SAM" id="Phobius"/>
    </source>
</evidence>
<feature type="transmembrane region" description="Helical" evidence="6">
    <location>
        <begin position="293"/>
        <end position="318"/>
    </location>
</feature>
<feature type="transmembrane region" description="Helical" evidence="6">
    <location>
        <begin position="375"/>
        <end position="397"/>
    </location>
</feature>
<feature type="transmembrane region" description="Helical" evidence="6">
    <location>
        <begin position="339"/>
        <end position="363"/>
    </location>
</feature>
<dbReference type="PANTHER" id="PTHR42770">
    <property type="entry name" value="AMINO ACID TRANSPORTER-RELATED"/>
    <property type="match status" value="1"/>
</dbReference>
<feature type="transmembrane region" description="Helical" evidence="6">
    <location>
        <begin position="238"/>
        <end position="258"/>
    </location>
</feature>
<keyword evidence="3 6" id="KW-0812">Transmembrane</keyword>
<gene>
    <name evidence="7" type="ORF">N5C70_05310</name>
</gene>
<evidence type="ECO:0000256" key="1">
    <source>
        <dbReference type="ARBA" id="ARBA00004651"/>
    </source>
</evidence>
<evidence type="ECO:0000256" key="4">
    <source>
        <dbReference type="ARBA" id="ARBA00022989"/>
    </source>
</evidence>
<dbReference type="InterPro" id="IPR002293">
    <property type="entry name" value="AA/rel_permease1"/>
</dbReference>
<keyword evidence="5 6" id="KW-0472">Membrane</keyword>
<feature type="transmembrane region" description="Helical" evidence="6">
    <location>
        <begin position="439"/>
        <end position="459"/>
    </location>
</feature>
<evidence type="ECO:0000256" key="3">
    <source>
        <dbReference type="ARBA" id="ARBA00022692"/>
    </source>
</evidence>
<feature type="transmembrane region" description="Helical" evidence="6">
    <location>
        <begin position="21"/>
        <end position="43"/>
    </location>
</feature>
<comment type="subcellular location">
    <subcellularLocation>
        <location evidence="1">Cell membrane</location>
        <topology evidence="1">Multi-pass membrane protein</topology>
    </subcellularLocation>
</comment>
<dbReference type="AlphaFoldDB" id="A0ABD4YA02"/>
<evidence type="ECO:0000256" key="2">
    <source>
        <dbReference type="ARBA" id="ARBA00022475"/>
    </source>
</evidence>
<feature type="transmembrane region" description="Helical" evidence="6">
    <location>
        <begin position="127"/>
        <end position="148"/>
    </location>
</feature>
<evidence type="ECO:0000313" key="7">
    <source>
        <dbReference type="EMBL" id="MDH0756165.1"/>
    </source>
</evidence>
<dbReference type="Pfam" id="PF13520">
    <property type="entry name" value="AA_permease_2"/>
    <property type="match status" value="1"/>
</dbReference>
<dbReference type="EMBL" id="JAOCBV010000001">
    <property type="protein sequence ID" value="MDH0756165.1"/>
    <property type="molecule type" value="Genomic_DNA"/>
</dbReference>
<organism evidence="7 8">
    <name type="scientific">Pseudomonas juntendi</name>
    <dbReference type="NCBI Taxonomy" id="2666183"/>
    <lineage>
        <taxon>Bacteria</taxon>
        <taxon>Pseudomonadati</taxon>
        <taxon>Pseudomonadota</taxon>
        <taxon>Gammaproteobacteria</taxon>
        <taxon>Pseudomonadales</taxon>
        <taxon>Pseudomonadaceae</taxon>
        <taxon>Pseudomonas</taxon>
    </lineage>
</organism>
<dbReference type="Gene3D" id="1.20.1740.10">
    <property type="entry name" value="Amino acid/polyamine transporter I"/>
    <property type="match status" value="1"/>
</dbReference>
<sequence>MTIITSDSGGLKQNAIGWVSIFFMVITTNGPLTAMAGGVPVSIALGNGFGLPGSYVIACFAYLVFAIGFCAMSRHMNGAGAFYAYVSRGLGASAGIATAAMAVFAYYGVLLAVYGMFGFFVSEALQATFNITVHWGLVCIICATVAYFMSTKGIDFSGRVLIALMVGEVGIIFLCDWLGFWDTAFQSAYNFDSFKFDTVFTDGFGPSLIFVVASFMGFETAAIYSQEVRDPHKSIPKAMYASIAFIGVLYAGSIWLMLNWYGADEAVKVANSNPGAMWFDMLEKLLGSTSRHIAMALVITSLFGAILSFTNVISRYWYVLGSTHVLSEKLARTSTKTGAPVTAALLHFIISIFLIAACMLVHADPMMQVLPFASTPAAVGVVLVQCLAAIAVIFFFYKRKIKAPIIKRLLAPLLSVELMSYFLYQMIANVGLLAGREDFFAYALALSIPVIGLIGWGYSMHLKKRHVAKFSALSEWVALN</sequence>
<comment type="caution">
    <text evidence="7">The sequence shown here is derived from an EMBL/GenBank/DDBJ whole genome shotgun (WGS) entry which is preliminary data.</text>
</comment>